<keyword evidence="4" id="KW-0479">Metal-binding</keyword>
<dbReference type="EMBL" id="AP017312">
    <property type="protein sequence ID" value="BAU29186.1"/>
    <property type="molecule type" value="Genomic_DNA"/>
</dbReference>
<reference evidence="7 8" key="1">
    <citation type="submission" date="2015-12" db="EMBL/GenBank/DDBJ databases">
        <title>Genome sequence of Aneurinibacillus soli.</title>
        <authorList>
            <person name="Lee J.S."/>
            <person name="Lee K.C."/>
            <person name="Kim K.K."/>
            <person name="Lee B.W."/>
        </authorList>
    </citation>
    <scope>NUCLEOTIDE SEQUENCE [LARGE SCALE GENOMIC DNA]</scope>
    <source>
        <strain evidence="7 8">CB4</strain>
    </source>
</reference>
<dbReference type="OrthoDB" id="9790913at2"/>
<evidence type="ECO:0000313" key="8">
    <source>
        <dbReference type="Proteomes" id="UP000217696"/>
    </source>
</evidence>
<name>A0A0U5B3H4_9BACL</name>
<dbReference type="GO" id="GO:0005344">
    <property type="term" value="F:oxygen carrier activity"/>
    <property type="evidence" value="ECO:0007669"/>
    <property type="project" value="InterPro"/>
</dbReference>
<evidence type="ECO:0000256" key="6">
    <source>
        <dbReference type="ARBA" id="ARBA00034496"/>
    </source>
</evidence>
<dbReference type="Pfam" id="PF01152">
    <property type="entry name" value="Bac_globin"/>
    <property type="match status" value="1"/>
</dbReference>
<dbReference type="FunFam" id="1.10.490.10:FF:000004">
    <property type="entry name" value="Group 2 hemoglobin yjbI"/>
    <property type="match status" value="1"/>
</dbReference>
<dbReference type="AlphaFoldDB" id="A0A0U5B3H4"/>
<dbReference type="InterPro" id="IPR012292">
    <property type="entry name" value="Globin/Proto"/>
</dbReference>
<evidence type="ECO:0000256" key="2">
    <source>
        <dbReference type="ARBA" id="ARBA00022448"/>
    </source>
</evidence>
<proteinExistence type="inferred from homology"/>
<comment type="similarity">
    <text evidence="6">Belongs to the truncated hemoglobin family. Group II subfamily.</text>
</comment>
<dbReference type="GO" id="GO:0020037">
    <property type="term" value="F:heme binding"/>
    <property type="evidence" value="ECO:0007669"/>
    <property type="project" value="InterPro"/>
</dbReference>
<dbReference type="GO" id="GO:0046872">
    <property type="term" value="F:metal ion binding"/>
    <property type="evidence" value="ECO:0007669"/>
    <property type="project" value="UniProtKB-KW"/>
</dbReference>
<dbReference type="SUPFAM" id="SSF46458">
    <property type="entry name" value="Globin-like"/>
    <property type="match status" value="1"/>
</dbReference>
<dbReference type="InterPro" id="IPR001486">
    <property type="entry name" value="Hemoglobin_trunc"/>
</dbReference>
<dbReference type="GO" id="GO:0019825">
    <property type="term" value="F:oxygen binding"/>
    <property type="evidence" value="ECO:0007669"/>
    <property type="project" value="InterPro"/>
</dbReference>
<dbReference type="InterPro" id="IPR044203">
    <property type="entry name" value="GlbO/GLB3-like"/>
</dbReference>
<evidence type="ECO:0000256" key="5">
    <source>
        <dbReference type="ARBA" id="ARBA00023004"/>
    </source>
</evidence>
<dbReference type="PANTHER" id="PTHR47366:SF1">
    <property type="entry name" value="TWO-ON-TWO HEMOGLOBIN-3"/>
    <property type="match status" value="1"/>
</dbReference>
<keyword evidence="5" id="KW-0408">Iron</keyword>
<accession>A0A0U5B3H4</accession>
<protein>
    <submittedName>
        <fullName evidence="7">Group 2 truncated hemoglobin YjbI</fullName>
    </submittedName>
</protein>
<evidence type="ECO:0000256" key="4">
    <source>
        <dbReference type="ARBA" id="ARBA00022723"/>
    </source>
</evidence>
<gene>
    <name evidence="7" type="primary">yjbI</name>
    <name evidence="7" type="ORF">CB4_03367</name>
</gene>
<evidence type="ECO:0000313" key="7">
    <source>
        <dbReference type="EMBL" id="BAU29186.1"/>
    </source>
</evidence>
<dbReference type="KEGG" id="asoc:CB4_03367"/>
<sequence length="135" mass="15649">MMQQSPYELLGGEKTLRRLVAAFYARVAKDPLLSPIFPKDLALTEQKQFMFLTQFLGGETLYSNEYGHPMLRARHMPFQVTPKRAERWLLLMQEAMDEIGMDGHGREYMYERLTQVAHHMVNAADDETTENLALL</sequence>
<keyword evidence="8" id="KW-1185">Reference proteome</keyword>
<evidence type="ECO:0000256" key="3">
    <source>
        <dbReference type="ARBA" id="ARBA00022617"/>
    </source>
</evidence>
<evidence type="ECO:0000256" key="1">
    <source>
        <dbReference type="ARBA" id="ARBA00001971"/>
    </source>
</evidence>
<dbReference type="Gene3D" id="1.10.490.10">
    <property type="entry name" value="Globins"/>
    <property type="match status" value="1"/>
</dbReference>
<dbReference type="PANTHER" id="PTHR47366">
    <property type="entry name" value="TWO-ON-TWO HEMOGLOBIN-3"/>
    <property type="match status" value="1"/>
</dbReference>
<comment type="cofactor">
    <cofactor evidence="1">
        <name>heme</name>
        <dbReference type="ChEBI" id="CHEBI:30413"/>
    </cofactor>
</comment>
<keyword evidence="2" id="KW-0813">Transport</keyword>
<dbReference type="Proteomes" id="UP000217696">
    <property type="component" value="Chromosome"/>
</dbReference>
<organism evidence="7 8">
    <name type="scientific">Aneurinibacillus soli</name>
    <dbReference type="NCBI Taxonomy" id="1500254"/>
    <lineage>
        <taxon>Bacteria</taxon>
        <taxon>Bacillati</taxon>
        <taxon>Bacillota</taxon>
        <taxon>Bacilli</taxon>
        <taxon>Bacillales</taxon>
        <taxon>Paenibacillaceae</taxon>
        <taxon>Aneurinibacillus group</taxon>
        <taxon>Aneurinibacillus</taxon>
    </lineage>
</organism>
<keyword evidence="3" id="KW-0349">Heme</keyword>
<dbReference type="InterPro" id="IPR009050">
    <property type="entry name" value="Globin-like_sf"/>
</dbReference>